<name>A0A0H2S0I9_9AGAM</name>
<dbReference type="Proteomes" id="UP000053477">
    <property type="component" value="Unassembled WGS sequence"/>
</dbReference>
<dbReference type="EMBL" id="KQ085904">
    <property type="protein sequence ID" value="KLO17484.1"/>
    <property type="molecule type" value="Genomic_DNA"/>
</dbReference>
<proteinExistence type="predicted"/>
<dbReference type="OrthoDB" id="2958007at2759"/>
<organism evidence="3 4">
    <name type="scientific">Schizopora paradoxa</name>
    <dbReference type="NCBI Taxonomy" id="27342"/>
    <lineage>
        <taxon>Eukaryota</taxon>
        <taxon>Fungi</taxon>
        <taxon>Dikarya</taxon>
        <taxon>Basidiomycota</taxon>
        <taxon>Agaricomycotina</taxon>
        <taxon>Agaricomycetes</taxon>
        <taxon>Hymenochaetales</taxon>
        <taxon>Schizoporaceae</taxon>
        <taxon>Schizopora</taxon>
    </lineage>
</organism>
<dbReference type="AlphaFoldDB" id="A0A0H2S0I9"/>
<dbReference type="InterPro" id="IPR045340">
    <property type="entry name" value="DUF6533"/>
</dbReference>
<evidence type="ECO:0000259" key="2">
    <source>
        <dbReference type="Pfam" id="PF20151"/>
    </source>
</evidence>
<feature type="transmembrane region" description="Helical" evidence="1">
    <location>
        <begin position="176"/>
        <end position="195"/>
    </location>
</feature>
<feature type="transmembrane region" description="Helical" evidence="1">
    <location>
        <begin position="125"/>
        <end position="143"/>
    </location>
</feature>
<sequence length="324" mass="36019">MSFIFTLPEALLQIIDDAVLVKYFHVASVSLMAYDYLVMLPDEISHIWTARWTSSWGIIFYLLTRYLAFVDASILTAFLFDPGIPNTQCATIYRAAAWFEFLGIVVAEAVLLMRTYAIWGQSRKILYILLLLATIMIPCAVVLEFDLSTLEFPRSPFPTIVPCISSGGKSILYIDYALVLGLESVVIVLTIWVGVKQWRKEFNPLTTILYRDAIIFASILFAASIVNVTLLAGTSSIALHLLFLEPQRVLHSVLTSRIILHLRIASAKQQEELQTGASVDFTHPESTCDVEMTTVFSGDTRGALSTYTDDDLGHHGANGEPSVV</sequence>
<gene>
    <name evidence="3" type="ORF">SCHPADRAFT_163604</name>
</gene>
<keyword evidence="4" id="KW-1185">Reference proteome</keyword>
<keyword evidence="1" id="KW-1133">Transmembrane helix</keyword>
<evidence type="ECO:0000313" key="3">
    <source>
        <dbReference type="EMBL" id="KLO17484.1"/>
    </source>
</evidence>
<feature type="transmembrane region" description="Helical" evidence="1">
    <location>
        <begin position="92"/>
        <end position="113"/>
    </location>
</feature>
<accession>A0A0H2S0I9</accession>
<feature type="transmembrane region" description="Helical" evidence="1">
    <location>
        <begin position="215"/>
        <end position="243"/>
    </location>
</feature>
<dbReference type="InParanoid" id="A0A0H2S0I9"/>
<feature type="domain" description="DUF6533" evidence="2">
    <location>
        <begin position="23"/>
        <end position="70"/>
    </location>
</feature>
<protein>
    <recommendedName>
        <fullName evidence="2">DUF6533 domain-containing protein</fullName>
    </recommendedName>
</protein>
<dbReference type="Pfam" id="PF20151">
    <property type="entry name" value="DUF6533"/>
    <property type="match status" value="1"/>
</dbReference>
<evidence type="ECO:0000256" key="1">
    <source>
        <dbReference type="SAM" id="Phobius"/>
    </source>
</evidence>
<feature type="transmembrane region" description="Helical" evidence="1">
    <location>
        <begin position="58"/>
        <end position="80"/>
    </location>
</feature>
<keyword evidence="1" id="KW-0472">Membrane</keyword>
<reference evidence="3 4" key="1">
    <citation type="submission" date="2015-04" db="EMBL/GenBank/DDBJ databases">
        <title>Complete genome sequence of Schizopora paradoxa KUC8140, a cosmopolitan wood degrader in East Asia.</title>
        <authorList>
            <consortium name="DOE Joint Genome Institute"/>
            <person name="Min B."/>
            <person name="Park H."/>
            <person name="Jang Y."/>
            <person name="Kim J.-J."/>
            <person name="Kim K.H."/>
            <person name="Pangilinan J."/>
            <person name="Lipzen A."/>
            <person name="Riley R."/>
            <person name="Grigoriev I.V."/>
            <person name="Spatafora J.W."/>
            <person name="Choi I.-G."/>
        </authorList>
    </citation>
    <scope>NUCLEOTIDE SEQUENCE [LARGE SCALE GENOMIC DNA]</scope>
    <source>
        <strain evidence="3 4">KUC8140</strain>
    </source>
</reference>
<evidence type="ECO:0000313" key="4">
    <source>
        <dbReference type="Proteomes" id="UP000053477"/>
    </source>
</evidence>
<keyword evidence="1" id="KW-0812">Transmembrane</keyword>